<dbReference type="NCBIfam" id="NF001785">
    <property type="entry name" value="PRK00517.2-2"/>
    <property type="match status" value="1"/>
</dbReference>
<dbReference type="PANTHER" id="PTHR43648">
    <property type="entry name" value="ELECTRON TRANSFER FLAVOPROTEIN BETA SUBUNIT LYSINE METHYLTRANSFERASE"/>
    <property type="match status" value="1"/>
</dbReference>
<evidence type="ECO:0000256" key="5">
    <source>
        <dbReference type="ARBA" id="ARBA00022691"/>
    </source>
</evidence>
<evidence type="ECO:0000313" key="8">
    <source>
        <dbReference type="Proteomes" id="UP000199559"/>
    </source>
</evidence>
<dbReference type="GO" id="GO:0008276">
    <property type="term" value="F:protein methyltransferase activity"/>
    <property type="evidence" value="ECO:0007669"/>
    <property type="project" value="UniProtKB-UniRule"/>
</dbReference>
<dbReference type="InterPro" id="IPR050078">
    <property type="entry name" value="Ribosomal_L11_MeTrfase_PrmA"/>
</dbReference>
<evidence type="ECO:0000256" key="2">
    <source>
        <dbReference type="ARBA" id="ARBA00022490"/>
    </source>
</evidence>
<dbReference type="PANTHER" id="PTHR43648:SF1">
    <property type="entry name" value="ELECTRON TRANSFER FLAVOPROTEIN BETA SUBUNIT LYSINE METHYLTRANSFERASE"/>
    <property type="match status" value="1"/>
</dbReference>
<feature type="binding site" evidence="6">
    <location>
        <position position="233"/>
    </location>
    <ligand>
        <name>S-adenosyl-L-methionine</name>
        <dbReference type="ChEBI" id="CHEBI:59789"/>
    </ligand>
</feature>
<accession>A0A1I3PWI5</accession>
<comment type="catalytic activity">
    <reaction evidence="6">
        <text>L-lysyl-[protein] + 3 S-adenosyl-L-methionine = N(6),N(6),N(6)-trimethyl-L-lysyl-[protein] + 3 S-adenosyl-L-homocysteine + 3 H(+)</text>
        <dbReference type="Rhea" id="RHEA:54192"/>
        <dbReference type="Rhea" id="RHEA-COMP:9752"/>
        <dbReference type="Rhea" id="RHEA-COMP:13826"/>
        <dbReference type="ChEBI" id="CHEBI:15378"/>
        <dbReference type="ChEBI" id="CHEBI:29969"/>
        <dbReference type="ChEBI" id="CHEBI:57856"/>
        <dbReference type="ChEBI" id="CHEBI:59789"/>
        <dbReference type="ChEBI" id="CHEBI:61961"/>
    </reaction>
</comment>
<keyword evidence="7" id="KW-0687">Ribonucleoprotein</keyword>
<name>A0A1I3PWI5_9FLAO</name>
<dbReference type="EC" id="2.1.1.-" evidence="6"/>
<reference evidence="8" key="1">
    <citation type="submission" date="2016-10" db="EMBL/GenBank/DDBJ databases">
        <authorList>
            <person name="Varghese N."/>
            <person name="Submissions S."/>
        </authorList>
    </citation>
    <scope>NUCLEOTIDE SEQUENCE [LARGE SCALE GENOMIC DNA]</scope>
    <source>
        <strain evidence="8">DSM 28881</strain>
    </source>
</reference>
<dbReference type="PIRSF" id="PIRSF000401">
    <property type="entry name" value="RPL11_MTase"/>
    <property type="match status" value="1"/>
</dbReference>
<comment type="function">
    <text evidence="6">Methylates ribosomal protein L11.</text>
</comment>
<evidence type="ECO:0000256" key="1">
    <source>
        <dbReference type="ARBA" id="ARBA00009741"/>
    </source>
</evidence>
<dbReference type="Proteomes" id="UP000199559">
    <property type="component" value="Unassembled WGS sequence"/>
</dbReference>
<keyword evidence="7" id="KW-0689">Ribosomal protein</keyword>
<proteinExistence type="inferred from homology"/>
<dbReference type="InterPro" id="IPR029063">
    <property type="entry name" value="SAM-dependent_MTases_sf"/>
</dbReference>
<evidence type="ECO:0000313" key="7">
    <source>
        <dbReference type="EMBL" id="SFJ25571.1"/>
    </source>
</evidence>
<keyword evidence="8" id="KW-1185">Reference proteome</keyword>
<comment type="subcellular location">
    <subcellularLocation>
        <location evidence="6">Cytoplasm</location>
    </subcellularLocation>
</comment>
<dbReference type="GO" id="GO:0005737">
    <property type="term" value="C:cytoplasm"/>
    <property type="evidence" value="ECO:0007669"/>
    <property type="project" value="UniProtKB-SubCell"/>
</dbReference>
<comment type="similarity">
    <text evidence="1 6">Belongs to the methyltransferase superfamily. PrmA family.</text>
</comment>
<evidence type="ECO:0000256" key="3">
    <source>
        <dbReference type="ARBA" id="ARBA00022603"/>
    </source>
</evidence>
<dbReference type="GO" id="GO:0005840">
    <property type="term" value="C:ribosome"/>
    <property type="evidence" value="ECO:0007669"/>
    <property type="project" value="UniProtKB-KW"/>
</dbReference>
<dbReference type="Gene3D" id="3.40.50.150">
    <property type="entry name" value="Vaccinia Virus protein VP39"/>
    <property type="match status" value="1"/>
</dbReference>
<dbReference type="SUPFAM" id="SSF53335">
    <property type="entry name" value="S-adenosyl-L-methionine-dependent methyltransferases"/>
    <property type="match status" value="1"/>
</dbReference>
<evidence type="ECO:0000256" key="6">
    <source>
        <dbReference type="HAMAP-Rule" id="MF_00735"/>
    </source>
</evidence>
<dbReference type="EMBL" id="FORM01000005">
    <property type="protein sequence ID" value="SFJ25571.1"/>
    <property type="molecule type" value="Genomic_DNA"/>
</dbReference>
<feature type="binding site" evidence="6">
    <location>
        <position position="169"/>
    </location>
    <ligand>
        <name>S-adenosyl-L-methionine</name>
        <dbReference type="ChEBI" id="CHEBI:59789"/>
    </ligand>
</feature>
<organism evidence="7 8">
    <name type="scientific">Olleya namhaensis</name>
    <dbReference type="NCBI Taxonomy" id="1144750"/>
    <lineage>
        <taxon>Bacteria</taxon>
        <taxon>Pseudomonadati</taxon>
        <taxon>Bacteroidota</taxon>
        <taxon>Flavobacteriia</taxon>
        <taxon>Flavobacteriales</taxon>
        <taxon>Flavobacteriaceae</taxon>
    </lineage>
</organism>
<keyword evidence="2 6" id="KW-0963">Cytoplasm</keyword>
<gene>
    <name evidence="6" type="primary">prmA</name>
    <name evidence="7" type="ORF">SAMN05443431_105290</name>
</gene>
<keyword evidence="4 6" id="KW-0808">Transferase</keyword>
<evidence type="ECO:0000256" key="4">
    <source>
        <dbReference type="ARBA" id="ARBA00022679"/>
    </source>
</evidence>
<keyword evidence="5 6" id="KW-0949">S-adenosyl-L-methionine</keyword>
<feature type="binding site" evidence="6">
    <location>
        <position position="148"/>
    </location>
    <ligand>
        <name>S-adenosyl-L-methionine</name>
        <dbReference type="ChEBI" id="CHEBI:59789"/>
    </ligand>
</feature>
<keyword evidence="3 6" id="KW-0489">Methyltransferase</keyword>
<dbReference type="Pfam" id="PF06325">
    <property type="entry name" value="PrmA"/>
    <property type="match status" value="1"/>
</dbReference>
<protein>
    <recommendedName>
        <fullName evidence="6">Ribosomal protein L11 methyltransferase</fullName>
        <shortName evidence="6">L11 Mtase</shortName>
        <ecNumber evidence="6">2.1.1.-</ecNumber>
    </recommendedName>
</protein>
<dbReference type="CDD" id="cd02440">
    <property type="entry name" value="AdoMet_MTases"/>
    <property type="match status" value="1"/>
</dbReference>
<dbReference type="InterPro" id="IPR004498">
    <property type="entry name" value="Ribosomal_PrmA_MeTrfase"/>
</dbReference>
<sequence>MPLQPLTQANLQNTVQIKMSNIIYIGYYFKVQPMQPGTEILIAELGYAGFESFVETEEGVTAYIQKEEYYDTILDDIQILKSDEFKITYTFDEIEQTNWNEEWEKNFNPIVVDDLCAVRAPFHDKFDTEYDIIIEPKMSFGTGHHETTHMMIQHILKNDFEGKSVLDMGCGTAVLAILAEMKGAKPLDAIDIDNWCYLNSLENVERNNCKHISVYEGEAALLKDKKYDTIIANINRNILLNDIATYSKCIDAKGTLFLSGFYQEDIPMIEKECNDNQLVLKDTLTRNNWVALKFEKQ</sequence>
<dbReference type="HAMAP" id="MF_00735">
    <property type="entry name" value="Methyltr_PrmA"/>
    <property type="match status" value="1"/>
</dbReference>
<dbReference type="GO" id="GO:0032259">
    <property type="term" value="P:methylation"/>
    <property type="evidence" value="ECO:0007669"/>
    <property type="project" value="UniProtKB-KW"/>
</dbReference>
<feature type="binding site" evidence="6">
    <location>
        <position position="191"/>
    </location>
    <ligand>
        <name>S-adenosyl-L-methionine</name>
        <dbReference type="ChEBI" id="CHEBI:59789"/>
    </ligand>
</feature>
<dbReference type="STRING" id="1144750.SAMN05443431_105290"/>
<dbReference type="AlphaFoldDB" id="A0A1I3PWI5"/>